<dbReference type="GO" id="GO:0009897">
    <property type="term" value="C:external side of plasma membrane"/>
    <property type="evidence" value="ECO:0007669"/>
    <property type="project" value="TreeGrafter"/>
</dbReference>
<dbReference type="InterPro" id="IPR001368">
    <property type="entry name" value="TNFR/NGFR_Cys_rich_reg"/>
</dbReference>
<feature type="transmembrane region" description="Helical" evidence="2">
    <location>
        <begin position="166"/>
        <end position="185"/>
    </location>
</feature>
<dbReference type="SMART" id="SM00208">
    <property type="entry name" value="TNFR"/>
    <property type="match status" value="1"/>
</dbReference>
<dbReference type="GO" id="GO:0043066">
    <property type="term" value="P:negative regulation of apoptotic process"/>
    <property type="evidence" value="ECO:0007669"/>
    <property type="project" value="TreeGrafter"/>
</dbReference>
<accession>A0A8C2NDX9</accession>
<evidence type="ECO:0000313" key="4">
    <source>
        <dbReference type="Ensembl" id="ENSCHIP00010003931.1"/>
    </source>
</evidence>
<keyword evidence="2" id="KW-1133">Transmembrane helix</keyword>
<evidence type="ECO:0000256" key="1">
    <source>
        <dbReference type="PROSITE-ProRule" id="PRU00206"/>
    </source>
</evidence>
<protein>
    <recommendedName>
        <fullName evidence="3">TNFR-Cys domain-containing protein</fullName>
    </recommendedName>
</protein>
<dbReference type="AlphaFoldDB" id="A0A8C2NDX9"/>
<feature type="repeat" description="TNFR-Cys" evidence="1">
    <location>
        <begin position="47"/>
        <end position="87"/>
    </location>
</feature>
<proteinExistence type="predicted"/>
<reference evidence="4" key="2">
    <citation type="submission" date="2025-08" db="UniProtKB">
        <authorList>
            <consortium name="Ensembl"/>
        </authorList>
    </citation>
    <scope>IDENTIFICATION</scope>
</reference>
<dbReference type="InterPro" id="IPR053126">
    <property type="entry name" value="CD27_receptor"/>
</dbReference>
<keyword evidence="2" id="KW-0812">Transmembrane</keyword>
<reference evidence="4" key="1">
    <citation type="submission" date="2019-03" db="EMBL/GenBank/DDBJ databases">
        <title>Genome sequencing and reference-guided assembly of Black Bengal Goat (Capra hircus).</title>
        <authorList>
            <person name="Siddiki A.Z."/>
            <person name="Baten A."/>
            <person name="Billah M."/>
            <person name="Alam M.A.U."/>
            <person name="Shawrob K.S.M."/>
            <person name="Saha S."/>
            <person name="Chowdhury M."/>
            <person name="Rahman A.H."/>
            <person name="Stear M."/>
            <person name="Miah G."/>
            <person name="Das G.B."/>
            <person name="Hossain M.M."/>
            <person name="Kumkum M."/>
            <person name="Islam M.S."/>
            <person name="Mollah A.M."/>
            <person name="Ahsan A."/>
            <person name="Tusar F."/>
            <person name="Khan M.K.I."/>
        </authorList>
    </citation>
    <scope>NUCLEOTIDE SEQUENCE [LARGE SCALE GENOMIC DNA]</scope>
</reference>
<sequence>MLQRPRGSPLERAGQWLFWGLDPGTLLTGTFLVKDCEQHGEAAQCDPCTPGVSFTPDHHSRPHCESCRHCNSGLLIRNCTLTANSECACPEGQQCRDKDCMECDGPAQAPGPHPQPSQLPYAEEIPEARTDRHTQTLANSRWLPPATLSTHWSPQRSLCSVNCVRIFVLLSGMFLAFTIVGALFLHQQRKLSKRLSKRQNTGPAPHPTPSSWLCHPIWNLWASPAPSLPACRLSSPLLCWGPPDSPPSLTPSPFTLPLPRANNSSDSPLQTQEKVQWHLQSLVLTPVPARKRAVPSPFRRITENQSLLPTLSQCSSEKAITAIKS</sequence>
<dbReference type="PANTHER" id="PTHR47496:SF1">
    <property type="entry name" value="CD27 ANTIGEN"/>
    <property type="match status" value="1"/>
</dbReference>
<keyword evidence="2" id="KW-0472">Membrane</keyword>
<evidence type="ECO:0000256" key="2">
    <source>
        <dbReference type="SAM" id="Phobius"/>
    </source>
</evidence>
<name>A0A8C2NDX9_CAPHI</name>
<dbReference type="PANTHER" id="PTHR47496">
    <property type="entry name" value="CD27"/>
    <property type="match status" value="1"/>
</dbReference>
<comment type="caution">
    <text evidence="1">Lacks conserved residue(s) required for the propagation of feature annotation.</text>
</comment>
<dbReference type="Ensembl" id="ENSCHIT00010005445.1">
    <property type="protein sequence ID" value="ENSCHIP00010003931.1"/>
    <property type="gene ID" value="ENSCHIG00010002731.1"/>
</dbReference>
<feature type="domain" description="TNFR-Cys" evidence="3">
    <location>
        <begin position="47"/>
        <end position="87"/>
    </location>
</feature>
<organism evidence="4">
    <name type="scientific">Capra hircus</name>
    <name type="common">Goat</name>
    <dbReference type="NCBI Taxonomy" id="9925"/>
    <lineage>
        <taxon>Eukaryota</taxon>
        <taxon>Metazoa</taxon>
        <taxon>Chordata</taxon>
        <taxon>Craniata</taxon>
        <taxon>Vertebrata</taxon>
        <taxon>Euteleostomi</taxon>
        <taxon>Mammalia</taxon>
        <taxon>Eutheria</taxon>
        <taxon>Laurasiatheria</taxon>
        <taxon>Artiodactyla</taxon>
        <taxon>Ruminantia</taxon>
        <taxon>Pecora</taxon>
        <taxon>Bovidae</taxon>
        <taxon>Caprinae</taxon>
        <taxon>Capra</taxon>
    </lineage>
</organism>
<dbReference type="PROSITE" id="PS50050">
    <property type="entry name" value="TNFR_NGFR_2"/>
    <property type="match status" value="1"/>
</dbReference>
<dbReference type="Gene3D" id="2.10.50.10">
    <property type="entry name" value="Tumor Necrosis Factor Receptor, subunit A, domain 2"/>
    <property type="match status" value="1"/>
</dbReference>
<evidence type="ECO:0000259" key="3">
    <source>
        <dbReference type="PROSITE" id="PS50050"/>
    </source>
</evidence>
<dbReference type="SUPFAM" id="SSF57586">
    <property type="entry name" value="TNF receptor-like"/>
    <property type="match status" value="1"/>
</dbReference>